<dbReference type="InterPro" id="IPR052552">
    <property type="entry name" value="YeaO-like"/>
</dbReference>
<evidence type="ECO:0000313" key="1">
    <source>
        <dbReference type="EMBL" id="GER70607.1"/>
    </source>
</evidence>
<dbReference type="EMBL" id="BKZQ01000023">
    <property type="protein sequence ID" value="GER70607.1"/>
    <property type="molecule type" value="Genomic_DNA"/>
</dbReference>
<dbReference type="Pfam" id="PF22752">
    <property type="entry name" value="DUF488-N3i"/>
    <property type="match status" value="1"/>
</dbReference>
<protein>
    <recommendedName>
        <fullName evidence="3">DUF488 domain-containing protein</fullName>
    </recommendedName>
</protein>
<dbReference type="PANTHER" id="PTHR36849">
    <property type="entry name" value="CYTOPLASMIC PROTEIN-RELATED"/>
    <property type="match status" value="1"/>
</dbReference>
<proteinExistence type="predicted"/>
<dbReference type="Proteomes" id="UP000391919">
    <property type="component" value="Unassembled WGS sequence"/>
</dbReference>
<dbReference type="RefSeq" id="WP_151680774.1">
    <property type="nucleotide sequence ID" value="NZ_BKZP01000010.1"/>
</dbReference>
<reference evidence="1 2" key="1">
    <citation type="submission" date="2019-09" db="EMBL/GenBank/DDBJ databases">
        <title>Draft genome sequence of Bacillus sp. JC-7.</title>
        <authorList>
            <person name="Tanaka N."/>
            <person name="Shiwa Y."/>
            <person name="Fujita N."/>
            <person name="Tanasupawat S."/>
        </authorList>
    </citation>
    <scope>NUCLEOTIDE SEQUENCE [LARGE SCALE GENOMIC DNA]</scope>
    <source>
        <strain evidence="1 2">JC-7</strain>
    </source>
</reference>
<evidence type="ECO:0000313" key="2">
    <source>
        <dbReference type="Proteomes" id="UP000391919"/>
    </source>
</evidence>
<sequence>MYELKRIYEKPGDDGKRVLVDRIWPRGVSKEKAMLDDWMKTVAPTPALRKWFNHDPEKFAEFGAKYTEELDNLEDRTELDRLIEWGQAGNVTLLYAAEDGEHNHAVVLKKYLEQAEHRASE</sequence>
<accession>A0A5J4JJQ9</accession>
<gene>
    <name evidence="1" type="ORF">BpJC7_19100</name>
</gene>
<dbReference type="PANTHER" id="PTHR36849:SF1">
    <property type="entry name" value="CYTOPLASMIC PROTEIN"/>
    <property type="match status" value="1"/>
</dbReference>
<keyword evidence="2" id="KW-1185">Reference proteome</keyword>
<organism evidence="1 2">
    <name type="scientific">Weizmannia acidilactici</name>
    <dbReference type="NCBI Taxonomy" id="2607726"/>
    <lineage>
        <taxon>Bacteria</taxon>
        <taxon>Bacillati</taxon>
        <taxon>Bacillota</taxon>
        <taxon>Bacilli</taxon>
        <taxon>Bacillales</taxon>
        <taxon>Bacillaceae</taxon>
        <taxon>Heyndrickxia</taxon>
    </lineage>
</organism>
<comment type="caution">
    <text evidence="1">The sequence shown here is derived from an EMBL/GenBank/DDBJ whole genome shotgun (WGS) entry which is preliminary data.</text>
</comment>
<dbReference type="AlphaFoldDB" id="A0A5J4JJQ9"/>
<evidence type="ECO:0008006" key="3">
    <source>
        <dbReference type="Google" id="ProtNLM"/>
    </source>
</evidence>
<name>A0A5J4JJQ9_9BACI</name>